<dbReference type="InterPro" id="IPR013087">
    <property type="entry name" value="Znf_C2H2_type"/>
</dbReference>
<evidence type="ECO:0000313" key="4">
    <source>
        <dbReference type="Proteomes" id="UP000186955"/>
    </source>
</evidence>
<dbReference type="EMBL" id="MNBE01000701">
    <property type="protein sequence ID" value="OKO95977.1"/>
    <property type="molecule type" value="Genomic_DNA"/>
</dbReference>
<dbReference type="GO" id="GO:0008270">
    <property type="term" value="F:zinc ion binding"/>
    <property type="evidence" value="ECO:0007669"/>
    <property type="project" value="UniProtKB-KW"/>
</dbReference>
<evidence type="ECO:0000313" key="3">
    <source>
        <dbReference type="EMBL" id="OKO95977.1"/>
    </source>
</evidence>
<accession>A0A1Q5T6U7</accession>
<dbReference type="OrthoDB" id="4358598at2759"/>
<protein>
    <recommendedName>
        <fullName evidence="2">C2H2-type domain-containing protein</fullName>
    </recommendedName>
</protein>
<dbReference type="InterPro" id="IPR036236">
    <property type="entry name" value="Znf_C2H2_sf"/>
</dbReference>
<dbReference type="PROSITE" id="PS00028">
    <property type="entry name" value="ZINC_FINGER_C2H2_1"/>
    <property type="match status" value="1"/>
</dbReference>
<feature type="domain" description="C2H2-type" evidence="2">
    <location>
        <begin position="255"/>
        <end position="276"/>
    </location>
</feature>
<dbReference type="Pfam" id="PF00096">
    <property type="entry name" value="zf-C2H2"/>
    <property type="match status" value="1"/>
</dbReference>
<dbReference type="Gene3D" id="3.30.160.60">
    <property type="entry name" value="Classic Zinc Finger"/>
    <property type="match status" value="1"/>
</dbReference>
<evidence type="ECO:0000259" key="2">
    <source>
        <dbReference type="PROSITE" id="PS50157"/>
    </source>
</evidence>
<dbReference type="SUPFAM" id="SSF57667">
    <property type="entry name" value="beta-beta-alpha zinc fingers"/>
    <property type="match status" value="1"/>
</dbReference>
<dbReference type="SMART" id="SM00355">
    <property type="entry name" value="ZnF_C2H2"/>
    <property type="match status" value="3"/>
</dbReference>
<gene>
    <name evidence="3" type="ORF">PENSUB_10998</name>
</gene>
<keyword evidence="1" id="KW-0863">Zinc-finger</keyword>
<comment type="caution">
    <text evidence="3">The sequence shown here is derived from an EMBL/GenBank/DDBJ whole genome shotgun (WGS) entry which is preliminary data.</text>
</comment>
<keyword evidence="4" id="KW-1185">Reference proteome</keyword>
<proteinExistence type="predicted"/>
<dbReference type="PROSITE" id="PS50157">
    <property type="entry name" value="ZINC_FINGER_C2H2_2"/>
    <property type="match status" value="2"/>
</dbReference>
<organism evidence="3 4">
    <name type="scientific">Penicillium subrubescens</name>
    <dbReference type="NCBI Taxonomy" id="1316194"/>
    <lineage>
        <taxon>Eukaryota</taxon>
        <taxon>Fungi</taxon>
        <taxon>Dikarya</taxon>
        <taxon>Ascomycota</taxon>
        <taxon>Pezizomycotina</taxon>
        <taxon>Eurotiomycetes</taxon>
        <taxon>Eurotiomycetidae</taxon>
        <taxon>Eurotiales</taxon>
        <taxon>Aspergillaceae</taxon>
        <taxon>Penicillium</taxon>
    </lineage>
</organism>
<evidence type="ECO:0000256" key="1">
    <source>
        <dbReference type="PROSITE-ProRule" id="PRU00042"/>
    </source>
</evidence>
<keyword evidence="1" id="KW-0479">Metal-binding</keyword>
<name>A0A1Q5T6U7_9EURO</name>
<dbReference type="Proteomes" id="UP000186955">
    <property type="component" value="Unassembled WGS sequence"/>
</dbReference>
<reference evidence="3 4" key="1">
    <citation type="submission" date="2016-10" db="EMBL/GenBank/DDBJ databases">
        <title>Genome sequence of the ascomycete fungus Penicillium subrubescens.</title>
        <authorList>
            <person name="De Vries R.P."/>
            <person name="Peng M."/>
            <person name="Dilokpimol A."/>
            <person name="Hilden K."/>
            <person name="Makela M.R."/>
            <person name="Grigoriev I."/>
            <person name="Riley R."/>
            <person name="Granchi Z."/>
        </authorList>
    </citation>
    <scope>NUCLEOTIDE SEQUENCE [LARGE SCALE GENOMIC DNA]</scope>
    <source>
        <strain evidence="3 4">CBS 132785</strain>
    </source>
</reference>
<keyword evidence="1" id="KW-0862">Zinc</keyword>
<dbReference type="STRING" id="1316194.A0A1Q5T6U7"/>
<feature type="domain" description="C2H2-type" evidence="2">
    <location>
        <begin position="223"/>
        <end position="252"/>
    </location>
</feature>
<sequence length="431" mass="48828">MSEDWTHVVFVARSSAGKKDQTEPFLRSSLEHTKRCYERTYGQLNGEVGFLTFIQRSNLPLPSSGHVIRTLDEAIAKVKAGGGKLLVVINGWDGLTTNVGSFNRLFNADSAQIAIRVFAEVPRQFFHVNVAQVIDIFMGKIVIDPSLEPTDEDNEDDENNAVDVGLRDELNAEEQRLESSTAQFYRMFMSVFASKADLSAAKVRLDAQSGHRNTDPAVQQMRYTCPVPGCRRAFPLQKLLHAHSRQHNPEQVEQRTCPHCRKTFTRKDSLTRHLETCGNRPGVLKEQRRKKPFAKRGTLEIQVPQGLPALSDLAPPTYMELTPAQVRQLPRIEINSAVLEARSALANKTCDVIYRGELYCRYLECENTRRFAKPGKLRRHYEDSHKYTFPAWSTILPTSAQKEHTAGILWLTKWALGEKENAGQQPFPLLR</sequence>
<dbReference type="AlphaFoldDB" id="A0A1Q5T6U7"/>